<keyword evidence="2" id="KW-1133">Transmembrane helix</keyword>
<feature type="transmembrane region" description="Helical" evidence="2">
    <location>
        <begin position="63"/>
        <end position="84"/>
    </location>
</feature>
<sequence length="214" mass="23550">MSNQQWPPPGSQQNNPWAQQDPNWRPQQFHDAQGRDPRQPFGQSDHRQPSIEELTPPRKSKGVWGIVIGVVVLIATLLVGAQFFTGGPAEPAAPVSASADAQATPTESRTGNYIPFEGNGDGIFEIVDYQWGEQKLRLRIRVEIETGEYGFAVFAFTNESRDSYDPVDPSSFIVRAGEPVEREVTFYMPQADSTIVLTTPSGRVALNALPVEAP</sequence>
<gene>
    <name evidence="3" type="ORF">RPIT_04810</name>
</gene>
<dbReference type="OrthoDB" id="3730020at2"/>
<evidence type="ECO:0000313" key="4">
    <source>
        <dbReference type="Proteomes" id="UP000188324"/>
    </source>
</evidence>
<organism evidence="3 4">
    <name type="scientific">Tessaracoccus flavus</name>
    <dbReference type="NCBI Taxonomy" id="1610493"/>
    <lineage>
        <taxon>Bacteria</taxon>
        <taxon>Bacillati</taxon>
        <taxon>Actinomycetota</taxon>
        <taxon>Actinomycetes</taxon>
        <taxon>Propionibacteriales</taxon>
        <taxon>Propionibacteriaceae</taxon>
        <taxon>Tessaracoccus</taxon>
    </lineage>
</organism>
<dbReference type="Proteomes" id="UP000188324">
    <property type="component" value="Chromosome"/>
</dbReference>
<feature type="compositionally biased region" description="Basic and acidic residues" evidence="1">
    <location>
        <begin position="32"/>
        <end position="50"/>
    </location>
</feature>
<keyword evidence="2" id="KW-0812">Transmembrane</keyword>
<dbReference type="AlphaFoldDB" id="A0A1Q2CDM5"/>
<keyword evidence="4" id="KW-1185">Reference proteome</keyword>
<dbReference type="STRING" id="1610493.RPIT_04810"/>
<reference evidence="3 4" key="1">
    <citation type="journal article" date="2016" name="Int. J. Syst. Evol. Microbiol.">
        <title>Tessaracoccus flavus sp. nov., isolated from the drainage system of a lindane-producing factory.</title>
        <authorList>
            <person name="Kumari R."/>
            <person name="Singh P."/>
            <person name="Schumann P."/>
            <person name="Lal R."/>
        </authorList>
    </citation>
    <scope>NUCLEOTIDE SEQUENCE [LARGE SCALE GENOMIC DNA]</scope>
    <source>
        <strain evidence="3 4">RP1T</strain>
    </source>
</reference>
<dbReference type="KEGG" id="tfl:RPIT_04810"/>
<feature type="region of interest" description="Disordered" evidence="1">
    <location>
        <begin position="1"/>
        <end position="56"/>
    </location>
</feature>
<feature type="compositionally biased region" description="Polar residues" evidence="1">
    <location>
        <begin position="11"/>
        <end position="26"/>
    </location>
</feature>
<feature type="compositionally biased region" description="Pro residues" evidence="1">
    <location>
        <begin position="1"/>
        <end position="10"/>
    </location>
</feature>
<dbReference type="EMBL" id="CP019605">
    <property type="protein sequence ID" value="AQP44218.1"/>
    <property type="molecule type" value="Genomic_DNA"/>
</dbReference>
<accession>A0A1Q2CDM5</accession>
<keyword evidence="2" id="KW-0472">Membrane</keyword>
<name>A0A1Q2CDM5_9ACTN</name>
<evidence type="ECO:0000256" key="2">
    <source>
        <dbReference type="SAM" id="Phobius"/>
    </source>
</evidence>
<dbReference type="RefSeq" id="WP_077341152.1">
    <property type="nucleotide sequence ID" value="NZ_CP019605.1"/>
</dbReference>
<evidence type="ECO:0000256" key="1">
    <source>
        <dbReference type="SAM" id="MobiDB-lite"/>
    </source>
</evidence>
<protein>
    <submittedName>
        <fullName evidence="3">Uncharacterized protein</fullName>
    </submittedName>
</protein>
<proteinExistence type="predicted"/>
<evidence type="ECO:0000313" key="3">
    <source>
        <dbReference type="EMBL" id="AQP44218.1"/>
    </source>
</evidence>